<name>A0ACC2ZXK5_9EURO</name>
<evidence type="ECO:0000313" key="1">
    <source>
        <dbReference type="EMBL" id="KAJ9652465.1"/>
    </source>
</evidence>
<keyword evidence="2" id="KW-1185">Reference proteome</keyword>
<evidence type="ECO:0000313" key="2">
    <source>
        <dbReference type="Proteomes" id="UP001172386"/>
    </source>
</evidence>
<protein>
    <submittedName>
        <fullName evidence="1">Uncharacterized protein</fullName>
    </submittedName>
</protein>
<dbReference type="EMBL" id="JAPDRQ010000198">
    <property type="protein sequence ID" value="KAJ9652465.1"/>
    <property type="molecule type" value="Genomic_DNA"/>
</dbReference>
<sequence length="385" mass="41773">MRFGLGSTVPIAVDNNSYENSNDDPEVAIYPSFSARDAPYSIQETSLRSAIFIPASFKYGSDGKTPVILVPGTGSYGGEAYEYNFAKLLKASSFGDPVWLNIPGRMCDQSPKNAEHVAYAINYIATRCNMKVAVVAWSQGNLSTQWSLKYWPSTRDQVSNFICLSADFRGTVNAWGMTPFQNTQPGTPAVWHQTRNSNFIATLRSNGGDSAYVPTTSIYSATDEVVQPQHGTAASAFMKDERNVGVTNCEVQVAAAMRPAGLAYAHAGVMYNPLAWALAEDAIVNGGPGRLDRIDLSAVSMHRKAPGLSLLDATRTQSLNAWCLKAILMFMPKPWSEPDLPLYAAQETKTYVPADVVIAVKHEAVIDPKQEVTVVTEEVVAAEIA</sequence>
<comment type="caution">
    <text evidence="1">The sequence shown here is derived from an EMBL/GenBank/DDBJ whole genome shotgun (WGS) entry which is preliminary data.</text>
</comment>
<organism evidence="1 2">
    <name type="scientific">Neophaeococcomyces mojaviensis</name>
    <dbReference type="NCBI Taxonomy" id="3383035"/>
    <lineage>
        <taxon>Eukaryota</taxon>
        <taxon>Fungi</taxon>
        <taxon>Dikarya</taxon>
        <taxon>Ascomycota</taxon>
        <taxon>Pezizomycotina</taxon>
        <taxon>Eurotiomycetes</taxon>
        <taxon>Chaetothyriomycetidae</taxon>
        <taxon>Chaetothyriales</taxon>
        <taxon>Chaetothyriales incertae sedis</taxon>
        <taxon>Neophaeococcomyces</taxon>
    </lineage>
</organism>
<proteinExistence type="predicted"/>
<dbReference type="Proteomes" id="UP001172386">
    <property type="component" value="Unassembled WGS sequence"/>
</dbReference>
<gene>
    <name evidence="1" type="ORF">H2198_008288</name>
</gene>
<accession>A0ACC2ZXK5</accession>
<reference evidence="1" key="1">
    <citation type="submission" date="2022-10" db="EMBL/GenBank/DDBJ databases">
        <title>Culturing micro-colonial fungi from biological soil crusts in the Mojave desert and describing Neophaeococcomyces mojavensis, and introducing the new genera and species Taxawa tesnikishii.</title>
        <authorList>
            <person name="Kurbessoian T."/>
            <person name="Stajich J.E."/>
        </authorList>
    </citation>
    <scope>NUCLEOTIDE SEQUENCE</scope>
    <source>
        <strain evidence="1">JES_112</strain>
    </source>
</reference>